<evidence type="ECO:0000313" key="2">
    <source>
        <dbReference type="EMBL" id="CAD6500546.1"/>
    </source>
</evidence>
<organism evidence="2 3">
    <name type="scientific">Blumeria graminis f. sp. triticale</name>
    <dbReference type="NCBI Taxonomy" id="1689686"/>
    <lineage>
        <taxon>Eukaryota</taxon>
        <taxon>Fungi</taxon>
        <taxon>Dikarya</taxon>
        <taxon>Ascomycota</taxon>
        <taxon>Pezizomycotina</taxon>
        <taxon>Leotiomycetes</taxon>
        <taxon>Erysiphales</taxon>
        <taxon>Erysiphaceae</taxon>
        <taxon>Blumeria</taxon>
    </lineage>
</organism>
<dbReference type="EMBL" id="CAJHIT010000004">
    <property type="protein sequence ID" value="CAD6500546.1"/>
    <property type="molecule type" value="Genomic_DNA"/>
</dbReference>
<accession>A0A9W4DJ05</accession>
<dbReference type="AlphaFoldDB" id="A0A9W4DJ05"/>
<name>A0A9W4DJ05_BLUGR</name>
<protein>
    <submittedName>
        <fullName evidence="2">BgTH12-06256</fullName>
    </submittedName>
</protein>
<keyword evidence="1" id="KW-0472">Membrane</keyword>
<reference evidence="2" key="1">
    <citation type="submission" date="2020-10" db="EMBL/GenBank/DDBJ databases">
        <authorList>
            <person name="Muller C M."/>
        </authorList>
    </citation>
    <scope>NUCLEOTIDE SEQUENCE</scope>
    <source>
        <strain evidence="2">THUN-12</strain>
    </source>
</reference>
<comment type="caution">
    <text evidence="2">The sequence shown here is derived from an EMBL/GenBank/DDBJ whole genome shotgun (WGS) entry which is preliminary data.</text>
</comment>
<dbReference type="Proteomes" id="UP000683417">
    <property type="component" value="Unassembled WGS sequence"/>
</dbReference>
<proteinExistence type="predicted"/>
<keyword evidence="1" id="KW-0812">Transmembrane</keyword>
<evidence type="ECO:0000313" key="3">
    <source>
        <dbReference type="Proteomes" id="UP000683417"/>
    </source>
</evidence>
<feature type="transmembrane region" description="Helical" evidence="1">
    <location>
        <begin position="38"/>
        <end position="61"/>
    </location>
</feature>
<sequence length="86" mass="9826">MLKVPEIEDLIIEARKIHEQLGVTVRGIDAGAIKYTKVVYYFLYHNMCVLTQLFIHLLGYLEYSFLSDTSLCYVSLIPVHSLNASC</sequence>
<keyword evidence="1" id="KW-1133">Transmembrane helix</keyword>
<evidence type="ECO:0000256" key="1">
    <source>
        <dbReference type="SAM" id="Phobius"/>
    </source>
</evidence>
<gene>
    <name evidence="2" type="ORF">BGTH12_LOCUS1904</name>
</gene>